<evidence type="ECO:0000259" key="2">
    <source>
        <dbReference type="PROSITE" id="PS50937"/>
    </source>
</evidence>
<dbReference type="SUPFAM" id="SSF46955">
    <property type="entry name" value="Putative DNA-binding domain"/>
    <property type="match status" value="1"/>
</dbReference>
<comment type="caution">
    <text evidence="3">The sequence shown here is derived from an EMBL/GenBank/DDBJ whole genome shotgun (WGS) entry which is preliminary data.</text>
</comment>
<proteinExistence type="predicted"/>
<evidence type="ECO:0000256" key="1">
    <source>
        <dbReference type="ARBA" id="ARBA00023125"/>
    </source>
</evidence>
<dbReference type="InterPro" id="IPR047057">
    <property type="entry name" value="MerR_fam"/>
</dbReference>
<dbReference type="InterPro" id="IPR009061">
    <property type="entry name" value="DNA-bd_dom_put_sf"/>
</dbReference>
<dbReference type="STRING" id="1210086.GCA_001613105_00476"/>
<feature type="domain" description="HTH merR-type" evidence="2">
    <location>
        <begin position="16"/>
        <end position="85"/>
    </location>
</feature>
<reference evidence="3 4" key="1">
    <citation type="submission" date="2018-07" db="EMBL/GenBank/DDBJ databases">
        <title>Genomic Encyclopedia of Type Strains, Phase IV (KMG-IV): sequencing the most valuable type-strain genomes for metagenomic binning, comparative biology and taxonomic classification.</title>
        <authorList>
            <person name="Goeker M."/>
        </authorList>
    </citation>
    <scope>NUCLEOTIDE SEQUENCE [LARGE SCALE GENOMIC DNA]</scope>
    <source>
        <strain evidence="3 4">DSM 44290</strain>
    </source>
</reference>
<sequence length="315" mass="35155">MEVQPIVTEDISRGALIGIGELARRTGLPVRTIRFYSDEGILDSRRSAGGHRMFDADGASRRLRLIRQLRALGLGLASIAEILRGDRSIAEVVAAESARLDIEFRSLAWRRAALRALRAADPPERTRRLALLASAQDGGVAHDHLIRFWRRVLTGLARLEFDTFVCANVPRPPEAPSVEEVVNYAELTGLATDPDLSTVMSRQLWRTRPQAIRNRRGLFYAVGDVLVDVLPLVSQGIAPRTGGELDRYVEAHATARGEHDTSDFRAQLLTDATDTDPRLRRYWTLTAELITTPTAGQPHYWLFEALHRSDCYRGS</sequence>
<evidence type="ECO:0000313" key="3">
    <source>
        <dbReference type="EMBL" id="RDI69084.1"/>
    </source>
</evidence>
<dbReference type="Proteomes" id="UP000254869">
    <property type="component" value="Unassembled WGS sequence"/>
</dbReference>
<dbReference type="SMART" id="SM00422">
    <property type="entry name" value="HTH_MERR"/>
    <property type="match status" value="1"/>
</dbReference>
<dbReference type="GO" id="GO:0003700">
    <property type="term" value="F:DNA-binding transcription factor activity"/>
    <property type="evidence" value="ECO:0007669"/>
    <property type="project" value="InterPro"/>
</dbReference>
<dbReference type="PANTHER" id="PTHR30204:SF93">
    <property type="entry name" value="HTH MERR-TYPE DOMAIN-CONTAINING PROTEIN"/>
    <property type="match status" value="1"/>
</dbReference>
<dbReference type="CDD" id="cd00592">
    <property type="entry name" value="HTH_MerR-like"/>
    <property type="match status" value="1"/>
</dbReference>
<dbReference type="PANTHER" id="PTHR30204">
    <property type="entry name" value="REDOX-CYCLING DRUG-SENSING TRANSCRIPTIONAL ACTIVATOR SOXR"/>
    <property type="match status" value="1"/>
</dbReference>
<dbReference type="AlphaFoldDB" id="A0A370IHY7"/>
<gene>
    <name evidence="3" type="ORF">DFR76_101622</name>
</gene>
<accession>A0A370IHY7</accession>
<dbReference type="EMBL" id="QQBC01000001">
    <property type="protein sequence ID" value="RDI69084.1"/>
    <property type="molecule type" value="Genomic_DNA"/>
</dbReference>
<dbReference type="Gene3D" id="1.10.1660.10">
    <property type="match status" value="1"/>
</dbReference>
<evidence type="ECO:0000313" key="4">
    <source>
        <dbReference type="Proteomes" id="UP000254869"/>
    </source>
</evidence>
<keyword evidence="1" id="KW-0238">DNA-binding</keyword>
<dbReference type="Pfam" id="PF13411">
    <property type="entry name" value="MerR_1"/>
    <property type="match status" value="1"/>
</dbReference>
<dbReference type="PROSITE" id="PS50937">
    <property type="entry name" value="HTH_MERR_2"/>
    <property type="match status" value="1"/>
</dbReference>
<name>A0A370IHY7_9NOCA</name>
<dbReference type="GO" id="GO:0003677">
    <property type="term" value="F:DNA binding"/>
    <property type="evidence" value="ECO:0007669"/>
    <property type="project" value="UniProtKB-KW"/>
</dbReference>
<organism evidence="3 4">
    <name type="scientific">Nocardia pseudobrasiliensis</name>
    <dbReference type="NCBI Taxonomy" id="45979"/>
    <lineage>
        <taxon>Bacteria</taxon>
        <taxon>Bacillati</taxon>
        <taxon>Actinomycetota</taxon>
        <taxon>Actinomycetes</taxon>
        <taxon>Mycobacteriales</taxon>
        <taxon>Nocardiaceae</taxon>
        <taxon>Nocardia</taxon>
    </lineage>
</organism>
<protein>
    <submittedName>
        <fullName evidence="3">MerR-like DNA binding protein</fullName>
    </submittedName>
</protein>
<keyword evidence="4" id="KW-1185">Reference proteome</keyword>
<dbReference type="InterPro" id="IPR000551">
    <property type="entry name" value="MerR-type_HTH_dom"/>
</dbReference>